<name>A0ABR8FHH0_9NOST</name>
<evidence type="ECO:0000313" key="1">
    <source>
        <dbReference type="EMBL" id="MBD2569234.1"/>
    </source>
</evidence>
<organism evidence="1 2">
    <name type="scientific">Anabaena lutea FACHB-196</name>
    <dbReference type="NCBI Taxonomy" id="2692881"/>
    <lineage>
        <taxon>Bacteria</taxon>
        <taxon>Bacillati</taxon>
        <taxon>Cyanobacteriota</taxon>
        <taxon>Cyanophyceae</taxon>
        <taxon>Nostocales</taxon>
        <taxon>Nostocaceae</taxon>
        <taxon>Anabaena</taxon>
    </lineage>
</organism>
<dbReference type="Proteomes" id="UP000640531">
    <property type="component" value="Unassembled WGS sequence"/>
</dbReference>
<comment type="caution">
    <text evidence="1">The sequence shown here is derived from an EMBL/GenBank/DDBJ whole genome shotgun (WGS) entry which is preliminary data.</text>
</comment>
<dbReference type="EMBL" id="JACJST010000013">
    <property type="protein sequence ID" value="MBD2569234.1"/>
    <property type="molecule type" value="Genomic_DNA"/>
</dbReference>
<proteinExistence type="predicted"/>
<keyword evidence="2" id="KW-1185">Reference proteome</keyword>
<evidence type="ECO:0000313" key="2">
    <source>
        <dbReference type="Proteomes" id="UP000640531"/>
    </source>
</evidence>
<gene>
    <name evidence="1" type="ORF">H6G59_15275</name>
</gene>
<sequence length="57" mass="6503">MSTSQPKKMLPIISYFTKKSTQSSIDANHASEESQEILTLEDLVEILEKLDQYIQTT</sequence>
<reference evidence="1 2" key="1">
    <citation type="journal article" date="2020" name="ISME J.">
        <title>Comparative genomics reveals insights into cyanobacterial evolution and habitat adaptation.</title>
        <authorList>
            <person name="Chen M.Y."/>
            <person name="Teng W.K."/>
            <person name="Zhao L."/>
            <person name="Hu C.X."/>
            <person name="Zhou Y.K."/>
            <person name="Han B.P."/>
            <person name="Song L.R."/>
            <person name="Shu W.S."/>
        </authorList>
    </citation>
    <scope>NUCLEOTIDE SEQUENCE [LARGE SCALE GENOMIC DNA]</scope>
    <source>
        <strain evidence="1 2">FACHB-196</strain>
    </source>
</reference>
<protein>
    <submittedName>
        <fullName evidence="1">Uncharacterized protein</fullName>
    </submittedName>
</protein>
<accession>A0ABR8FHH0</accession>